<evidence type="ECO:0000256" key="1">
    <source>
        <dbReference type="SAM" id="MobiDB-lite"/>
    </source>
</evidence>
<proteinExistence type="predicted"/>
<feature type="transmembrane region" description="Helical" evidence="2">
    <location>
        <begin position="172"/>
        <end position="194"/>
    </location>
</feature>
<keyword evidence="2" id="KW-0812">Transmembrane</keyword>
<evidence type="ECO:0000313" key="3">
    <source>
        <dbReference type="EMBL" id="KAK7542570.1"/>
    </source>
</evidence>
<gene>
    <name evidence="3" type="ORF">J3D65DRAFT_220939</name>
</gene>
<evidence type="ECO:0000313" key="4">
    <source>
        <dbReference type="Proteomes" id="UP001360953"/>
    </source>
</evidence>
<organism evidence="3 4">
    <name type="scientific">Phyllosticta citribraziliensis</name>
    <dbReference type="NCBI Taxonomy" id="989973"/>
    <lineage>
        <taxon>Eukaryota</taxon>
        <taxon>Fungi</taxon>
        <taxon>Dikarya</taxon>
        <taxon>Ascomycota</taxon>
        <taxon>Pezizomycotina</taxon>
        <taxon>Dothideomycetes</taxon>
        <taxon>Dothideomycetes incertae sedis</taxon>
        <taxon>Botryosphaeriales</taxon>
        <taxon>Phyllostictaceae</taxon>
        <taxon>Phyllosticta</taxon>
    </lineage>
</organism>
<sequence>MRSTDWLLGSNAKSDPTQRHLRSQTTPKYMSLGGFDPSLRRHVHHRLLLIPRLIGSPAPSHPSRNRKKSIVTGPKPDLKLSVALCFRASPFPVGSASNKERGIEKHAAACWRLRRGRVKCFATRCSQPVSTPRAVMAAVMALVFSRWLDRRLCLPAAHAHTRRTGRERTRKGGLLAYLAGWLAGGLPSRVLVIWSI</sequence>
<dbReference type="Proteomes" id="UP001360953">
    <property type="component" value="Unassembled WGS sequence"/>
</dbReference>
<dbReference type="EMBL" id="JBBPEH010000002">
    <property type="protein sequence ID" value="KAK7542570.1"/>
    <property type="molecule type" value="Genomic_DNA"/>
</dbReference>
<name>A0ABR1M6D1_9PEZI</name>
<keyword evidence="4" id="KW-1185">Reference proteome</keyword>
<keyword evidence="2" id="KW-1133">Transmembrane helix</keyword>
<accession>A0ABR1M6D1</accession>
<feature type="region of interest" description="Disordered" evidence="1">
    <location>
        <begin position="1"/>
        <end position="29"/>
    </location>
</feature>
<reference evidence="3 4" key="1">
    <citation type="submission" date="2024-04" db="EMBL/GenBank/DDBJ databases">
        <title>Phyllosticta paracitricarpa is synonymous to the EU quarantine fungus P. citricarpa based on phylogenomic analyses.</title>
        <authorList>
            <consortium name="Lawrence Berkeley National Laboratory"/>
            <person name="Van ingen-buijs V.A."/>
            <person name="Van westerhoven A.C."/>
            <person name="Haridas S."/>
            <person name="Skiadas P."/>
            <person name="Martin F."/>
            <person name="Groenewald J.Z."/>
            <person name="Crous P.W."/>
            <person name="Seidl M.F."/>
        </authorList>
    </citation>
    <scope>NUCLEOTIDE SEQUENCE [LARGE SCALE GENOMIC DNA]</scope>
    <source>
        <strain evidence="3 4">CPC 17464</strain>
    </source>
</reference>
<protein>
    <submittedName>
        <fullName evidence="3">Uncharacterized protein</fullName>
    </submittedName>
</protein>
<dbReference type="GeneID" id="92027492"/>
<dbReference type="RefSeq" id="XP_066658863.1">
    <property type="nucleotide sequence ID" value="XM_066794586.1"/>
</dbReference>
<comment type="caution">
    <text evidence="3">The sequence shown here is derived from an EMBL/GenBank/DDBJ whole genome shotgun (WGS) entry which is preliminary data.</text>
</comment>
<keyword evidence="2" id="KW-0472">Membrane</keyword>
<evidence type="ECO:0000256" key="2">
    <source>
        <dbReference type="SAM" id="Phobius"/>
    </source>
</evidence>